<name>A0ACB7TIY3_HYAAI</name>
<accession>A0ACB7TIY3</accession>
<sequence>MLTTSHHHVDQGFLIKEAALHRVASCLANSHMDHLCSRSSKQLQVKANTISKCFKRAGFVYNAEFLEDDEQGDTVADEAHNVDV</sequence>
<comment type="caution">
    <text evidence="1">The sequence shown here is derived from an EMBL/GenBank/DDBJ whole genome shotgun (WGS) entry which is preliminary data.</text>
</comment>
<dbReference type="EMBL" id="CM023481">
    <property type="protein sequence ID" value="KAH6945322.1"/>
    <property type="molecule type" value="Genomic_DNA"/>
</dbReference>
<dbReference type="Proteomes" id="UP000821845">
    <property type="component" value="Chromosome 1"/>
</dbReference>
<proteinExistence type="predicted"/>
<gene>
    <name evidence="1" type="ORF">HPB50_007876</name>
</gene>
<organism evidence="1 2">
    <name type="scientific">Hyalomma asiaticum</name>
    <name type="common">Tick</name>
    <dbReference type="NCBI Taxonomy" id="266040"/>
    <lineage>
        <taxon>Eukaryota</taxon>
        <taxon>Metazoa</taxon>
        <taxon>Ecdysozoa</taxon>
        <taxon>Arthropoda</taxon>
        <taxon>Chelicerata</taxon>
        <taxon>Arachnida</taxon>
        <taxon>Acari</taxon>
        <taxon>Parasitiformes</taxon>
        <taxon>Ixodida</taxon>
        <taxon>Ixodoidea</taxon>
        <taxon>Ixodidae</taxon>
        <taxon>Hyalomminae</taxon>
        <taxon>Hyalomma</taxon>
    </lineage>
</organism>
<evidence type="ECO:0000313" key="1">
    <source>
        <dbReference type="EMBL" id="KAH6945322.1"/>
    </source>
</evidence>
<reference evidence="1" key="1">
    <citation type="submission" date="2020-05" db="EMBL/GenBank/DDBJ databases">
        <title>Large-scale comparative analyses of tick genomes elucidate their genetic diversity and vector capacities.</title>
        <authorList>
            <person name="Jia N."/>
            <person name="Wang J."/>
            <person name="Shi W."/>
            <person name="Du L."/>
            <person name="Sun Y."/>
            <person name="Zhan W."/>
            <person name="Jiang J."/>
            <person name="Wang Q."/>
            <person name="Zhang B."/>
            <person name="Ji P."/>
            <person name="Sakyi L.B."/>
            <person name="Cui X."/>
            <person name="Yuan T."/>
            <person name="Jiang B."/>
            <person name="Yang W."/>
            <person name="Lam T.T.-Y."/>
            <person name="Chang Q."/>
            <person name="Ding S."/>
            <person name="Wang X."/>
            <person name="Zhu J."/>
            <person name="Ruan X."/>
            <person name="Zhao L."/>
            <person name="Wei J."/>
            <person name="Que T."/>
            <person name="Du C."/>
            <person name="Cheng J."/>
            <person name="Dai P."/>
            <person name="Han X."/>
            <person name="Huang E."/>
            <person name="Gao Y."/>
            <person name="Liu J."/>
            <person name="Shao H."/>
            <person name="Ye R."/>
            <person name="Li L."/>
            <person name="Wei W."/>
            <person name="Wang X."/>
            <person name="Wang C."/>
            <person name="Yang T."/>
            <person name="Huo Q."/>
            <person name="Li W."/>
            <person name="Guo W."/>
            <person name="Chen H."/>
            <person name="Zhou L."/>
            <person name="Ni X."/>
            <person name="Tian J."/>
            <person name="Zhou Y."/>
            <person name="Sheng Y."/>
            <person name="Liu T."/>
            <person name="Pan Y."/>
            <person name="Xia L."/>
            <person name="Li J."/>
            <person name="Zhao F."/>
            <person name="Cao W."/>
        </authorList>
    </citation>
    <scope>NUCLEOTIDE SEQUENCE</scope>
    <source>
        <strain evidence="1">Hyas-2018</strain>
    </source>
</reference>
<keyword evidence="2" id="KW-1185">Reference proteome</keyword>
<evidence type="ECO:0000313" key="2">
    <source>
        <dbReference type="Proteomes" id="UP000821845"/>
    </source>
</evidence>
<protein>
    <submittedName>
        <fullName evidence="1">Uncharacterized protein</fullName>
    </submittedName>
</protein>